<proteinExistence type="predicted"/>
<evidence type="ECO:0000313" key="2">
    <source>
        <dbReference type="EMBL" id="KIK76553.1"/>
    </source>
</evidence>
<reference evidence="2 3" key="1">
    <citation type="submission" date="2014-04" db="EMBL/GenBank/DDBJ databases">
        <authorList>
            <consortium name="DOE Joint Genome Institute"/>
            <person name="Kuo A."/>
            <person name="Kohler A."/>
            <person name="Jargeat P."/>
            <person name="Nagy L.G."/>
            <person name="Floudas D."/>
            <person name="Copeland A."/>
            <person name="Barry K.W."/>
            <person name="Cichocki N."/>
            <person name="Veneault-Fourrey C."/>
            <person name="LaButti K."/>
            <person name="Lindquist E.A."/>
            <person name="Lipzen A."/>
            <person name="Lundell T."/>
            <person name="Morin E."/>
            <person name="Murat C."/>
            <person name="Sun H."/>
            <person name="Tunlid A."/>
            <person name="Henrissat B."/>
            <person name="Grigoriev I.V."/>
            <person name="Hibbett D.S."/>
            <person name="Martin F."/>
            <person name="Nordberg H.P."/>
            <person name="Cantor M.N."/>
            <person name="Hua S.X."/>
        </authorList>
    </citation>
    <scope>NUCLEOTIDE SEQUENCE [LARGE SCALE GENOMIC DNA]</scope>
    <source>
        <strain evidence="2 3">Ve08.2h10</strain>
    </source>
</reference>
<sequence>MFQRSIISRKRPSPPLPSLFPTFLSALEILHTSLMALKYYDLPPFPPLHPTDTPHSRPLPSHLLLPEPSSIRLPSHLRPGTNPRPIPKPCPNRLRTIQYYPGPTTSLRPPPSTHQSLNIRRFLLRGI</sequence>
<dbReference type="Proteomes" id="UP000054538">
    <property type="component" value="Unassembled WGS sequence"/>
</dbReference>
<evidence type="ECO:0000256" key="1">
    <source>
        <dbReference type="SAM" id="MobiDB-lite"/>
    </source>
</evidence>
<keyword evidence="3" id="KW-1185">Reference proteome</keyword>
<accession>A0A0D0CMN6</accession>
<protein>
    <submittedName>
        <fullName evidence="2">Uncharacterized protein</fullName>
    </submittedName>
</protein>
<dbReference type="HOGENOM" id="CLU_1971251_0_0_1"/>
<name>A0A0D0CMN6_9AGAM</name>
<feature type="region of interest" description="Disordered" evidence="1">
    <location>
        <begin position="47"/>
        <end position="95"/>
    </location>
</feature>
<feature type="compositionally biased region" description="Low complexity" evidence="1">
    <location>
        <begin position="50"/>
        <end position="70"/>
    </location>
</feature>
<evidence type="ECO:0000313" key="3">
    <source>
        <dbReference type="Proteomes" id="UP000054538"/>
    </source>
</evidence>
<gene>
    <name evidence="2" type="ORF">PAXRUDRAFT_422829</name>
</gene>
<dbReference type="InParanoid" id="A0A0D0CMN6"/>
<dbReference type="EMBL" id="KN827419">
    <property type="protein sequence ID" value="KIK76553.1"/>
    <property type="molecule type" value="Genomic_DNA"/>
</dbReference>
<reference evidence="3" key="2">
    <citation type="submission" date="2015-01" db="EMBL/GenBank/DDBJ databases">
        <title>Evolutionary Origins and Diversification of the Mycorrhizal Mutualists.</title>
        <authorList>
            <consortium name="DOE Joint Genome Institute"/>
            <consortium name="Mycorrhizal Genomics Consortium"/>
            <person name="Kohler A."/>
            <person name="Kuo A."/>
            <person name="Nagy L.G."/>
            <person name="Floudas D."/>
            <person name="Copeland A."/>
            <person name="Barry K.W."/>
            <person name="Cichocki N."/>
            <person name="Veneault-Fourrey C."/>
            <person name="LaButti K."/>
            <person name="Lindquist E.A."/>
            <person name="Lipzen A."/>
            <person name="Lundell T."/>
            <person name="Morin E."/>
            <person name="Murat C."/>
            <person name="Riley R."/>
            <person name="Ohm R."/>
            <person name="Sun H."/>
            <person name="Tunlid A."/>
            <person name="Henrissat B."/>
            <person name="Grigoriev I.V."/>
            <person name="Hibbett D.S."/>
            <person name="Martin F."/>
        </authorList>
    </citation>
    <scope>NUCLEOTIDE SEQUENCE [LARGE SCALE GENOMIC DNA]</scope>
    <source>
        <strain evidence="3">Ve08.2h10</strain>
    </source>
</reference>
<organism evidence="2 3">
    <name type="scientific">Paxillus rubicundulus Ve08.2h10</name>
    <dbReference type="NCBI Taxonomy" id="930991"/>
    <lineage>
        <taxon>Eukaryota</taxon>
        <taxon>Fungi</taxon>
        <taxon>Dikarya</taxon>
        <taxon>Basidiomycota</taxon>
        <taxon>Agaricomycotina</taxon>
        <taxon>Agaricomycetes</taxon>
        <taxon>Agaricomycetidae</taxon>
        <taxon>Boletales</taxon>
        <taxon>Paxilineae</taxon>
        <taxon>Paxillaceae</taxon>
        <taxon>Paxillus</taxon>
    </lineage>
</organism>
<dbReference type="AlphaFoldDB" id="A0A0D0CMN6"/>